<evidence type="ECO:0000256" key="2">
    <source>
        <dbReference type="ARBA" id="ARBA00010899"/>
    </source>
</evidence>
<evidence type="ECO:0000256" key="3">
    <source>
        <dbReference type="ARBA" id="ARBA00022490"/>
    </source>
</evidence>
<comment type="subcellular location">
    <subcellularLocation>
        <location evidence="1">Cytoplasm</location>
        <location evidence="1">Cytoskeleton</location>
    </subcellularLocation>
</comment>
<evidence type="ECO:0000256" key="10">
    <source>
        <dbReference type="PROSITE-ProRule" id="PRU00283"/>
    </source>
</evidence>
<evidence type="ECO:0000256" key="5">
    <source>
        <dbReference type="ARBA" id="ARBA00022741"/>
    </source>
</evidence>
<reference evidence="15" key="1">
    <citation type="submission" date="2018-11" db="EMBL/GenBank/DDBJ databases">
        <authorList>
            <person name="Alioto T."/>
            <person name="Alioto T."/>
        </authorList>
    </citation>
    <scope>NUCLEOTIDE SEQUENCE</scope>
</reference>
<dbReference type="SMART" id="SM00129">
    <property type="entry name" value="KISc"/>
    <property type="match status" value="1"/>
</dbReference>
<keyword evidence="8 10" id="KW-0505">Motor protein</keyword>
<keyword evidence="9" id="KW-0206">Cytoskeleton</keyword>
<protein>
    <recommendedName>
        <fullName evidence="11">Kinesin-like protein</fullName>
    </recommendedName>
</protein>
<feature type="compositionally biased region" description="Polar residues" evidence="13">
    <location>
        <begin position="66"/>
        <end position="107"/>
    </location>
</feature>
<keyword evidence="7 12" id="KW-0175">Coiled coil</keyword>
<comment type="caution">
    <text evidence="15">The sequence shown here is derived from an EMBL/GenBank/DDBJ whole genome shotgun (WGS) entry which is preliminary data.</text>
</comment>
<dbReference type="EMBL" id="UYJE01004472">
    <property type="protein sequence ID" value="VDI28301.1"/>
    <property type="molecule type" value="Genomic_DNA"/>
</dbReference>
<dbReference type="CDD" id="cd01366">
    <property type="entry name" value="KISc_C_terminal"/>
    <property type="match status" value="1"/>
</dbReference>
<feature type="region of interest" description="Disordered" evidence="13">
    <location>
        <begin position="1"/>
        <end position="170"/>
    </location>
</feature>
<dbReference type="GO" id="GO:0005524">
    <property type="term" value="F:ATP binding"/>
    <property type="evidence" value="ECO:0007669"/>
    <property type="project" value="UniProtKB-UniRule"/>
</dbReference>
<evidence type="ECO:0000313" key="16">
    <source>
        <dbReference type="Proteomes" id="UP000596742"/>
    </source>
</evidence>
<dbReference type="Proteomes" id="UP000596742">
    <property type="component" value="Unassembled WGS sequence"/>
</dbReference>
<evidence type="ECO:0000256" key="1">
    <source>
        <dbReference type="ARBA" id="ARBA00004245"/>
    </source>
</evidence>
<dbReference type="GO" id="GO:0003777">
    <property type="term" value="F:microtubule motor activity"/>
    <property type="evidence" value="ECO:0007669"/>
    <property type="project" value="InterPro"/>
</dbReference>
<keyword evidence="16" id="KW-1185">Reference proteome</keyword>
<dbReference type="PROSITE" id="PS50067">
    <property type="entry name" value="KINESIN_MOTOR_2"/>
    <property type="match status" value="1"/>
</dbReference>
<proteinExistence type="inferred from homology"/>
<dbReference type="PROSITE" id="PS00411">
    <property type="entry name" value="KINESIN_MOTOR_1"/>
    <property type="match status" value="1"/>
</dbReference>
<dbReference type="InterPro" id="IPR027640">
    <property type="entry name" value="Kinesin-like_fam"/>
</dbReference>
<evidence type="ECO:0000256" key="6">
    <source>
        <dbReference type="ARBA" id="ARBA00022840"/>
    </source>
</evidence>
<dbReference type="Gene3D" id="1.10.287.1490">
    <property type="match status" value="1"/>
</dbReference>
<keyword evidence="3" id="KW-0963">Cytoplasm</keyword>
<evidence type="ECO:0000256" key="8">
    <source>
        <dbReference type="ARBA" id="ARBA00023175"/>
    </source>
</evidence>
<feature type="binding site" evidence="10">
    <location>
        <begin position="471"/>
        <end position="478"/>
    </location>
    <ligand>
        <name>ATP</name>
        <dbReference type="ChEBI" id="CHEBI:30616"/>
    </ligand>
</feature>
<dbReference type="FunFam" id="3.40.850.10:FF:000065">
    <property type="entry name" value="Kinesin-like protein"/>
    <property type="match status" value="1"/>
</dbReference>
<accession>A0A8B6E4B8</accession>
<sequence>MEDQRKPLATKNGEGNSRLPMFGSKLRPPSTVKRPRSPEEKQDNKRRCLDYSERTVETRARKSSETSKVSGKTGSSLTRQRSETSLNRSTVSNTSLRSTNSGSSLRANNVRPKANTAVVKPTAKAASCTNTRPPPARGAQGTVRLATSKTSSSNKPPAGNGGGGGKKRPAWDLKGRLEDMEAKLEKQTNNREGLVNQMETQNQRIISLESMNQQLSGTVSIKENIVSQASEEITDLKRKLRQEEDKHDEVQRGLQREISDMTFLKETLSRQNDSLQSDLNARRVEVDGLKASVAQLTSAQAGMGAELENTKLRLEQAVTSNKTKDTEIERLRNLLENRDREIEEQNCQIRSHETERRKLHNQIQELKGNIRVFCRVRPLLGDETLGNDGMISHMNFPDQEQRIIELDKTGDATLNESCLTKKGGNNAQSKYEFGFDKVFSDHTSQQQVFEEISQLVQSALDGYNVCIFAYGQTGSGKTYTMEGTSVNDVDNRGMIPRAVLQIFDSTRELESKGWKYALDASFLEIYNETIHDLLGDEDLKHDIKMSGQKNSNEVFVTNLTIVPVTKEEMVYQLLQKASKNRSVGETKCNERSSRSHSVFTLKLTGENSITGETSQGTLNLVDLAGSERLKESGSEGQRMKETLAINKSLSNLGNVIMAIGNKDNHIPYRNSKLTYLLQNSLGGNSKTLMFVNVSPKEECFQETLNSLRFATKVNQCNIGTAQQKR</sequence>
<dbReference type="PRINTS" id="PR00380">
    <property type="entry name" value="KINESINHEAVY"/>
</dbReference>
<gene>
    <name evidence="15" type="ORF">MGAL_10B011979</name>
</gene>
<evidence type="ECO:0000256" key="13">
    <source>
        <dbReference type="SAM" id="MobiDB-lite"/>
    </source>
</evidence>
<dbReference type="OrthoDB" id="3176171at2759"/>
<evidence type="ECO:0000256" key="4">
    <source>
        <dbReference type="ARBA" id="ARBA00022701"/>
    </source>
</evidence>
<name>A0A8B6E4B8_MYTGA</name>
<keyword evidence="4 11" id="KW-0493">Microtubule</keyword>
<dbReference type="InterPro" id="IPR019821">
    <property type="entry name" value="Kinesin_motor_CS"/>
</dbReference>
<dbReference type="InterPro" id="IPR027417">
    <property type="entry name" value="P-loop_NTPase"/>
</dbReference>
<evidence type="ECO:0000256" key="7">
    <source>
        <dbReference type="ARBA" id="ARBA00023054"/>
    </source>
</evidence>
<comment type="similarity">
    <text evidence="2">Belongs to the TRAFAC class myosin-kinesin ATPase superfamily. Kinesin family. KIN-14 subfamily.</text>
</comment>
<dbReference type="InterPro" id="IPR036961">
    <property type="entry name" value="Kinesin_motor_dom_sf"/>
</dbReference>
<dbReference type="PANTHER" id="PTHR47972:SF45">
    <property type="entry name" value="PROTEIN CLARET SEGREGATIONAL"/>
    <property type="match status" value="1"/>
</dbReference>
<dbReference type="PANTHER" id="PTHR47972">
    <property type="entry name" value="KINESIN-LIKE PROTEIN KLP-3"/>
    <property type="match status" value="1"/>
</dbReference>
<dbReference type="Pfam" id="PF00225">
    <property type="entry name" value="Kinesin"/>
    <property type="match status" value="1"/>
</dbReference>
<feature type="domain" description="Kinesin motor" evidence="14">
    <location>
        <begin position="369"/>
        <end position="716"/>
    </location>
</feature>
<feature type="coiled-coil region" evidence="12">
    <location>
        <begin position="324"/>
        <end position="369"/>
    </location>
</feature>
<evidence type="ECO:0000256" key="11">
    <source>
        <dbReference type="RuleBase" id="RU000394"/>
    </source>
</evidence>
<keyword evidence="6 10" id="KW-0067">ATP-binding</keyword>
<evidence type="ECO:0000256" key="9">
    <source>
        <dbReference type="ARBA" id="ARBA00023212"/>
    </source>
</evidence>
<feature type="coiled-coil region" evidence="12">
    <location>
        <begin position="170"/>
        <end position="253"/>
    </location>
</feature>
<evidence type="ECO:0000259" key="14">
    <source>
        <dbReference type="PROSITE" id="PS50067"/>
    </source>
</evidence>
<dbReference type="GO" id="GO:0008017">
    <property type="term" value="F:microtubule binding"/>
    <property type="evidence" value="ECO:0007669"/>
    <property type="project" value="InterPro"/>
</dbReference>
<evidence type="ECO:0000313" key="15">
    <source>
        <dbReference type="EMBL" id="VDI28301.1"/>
    </source>
</evidence>
<dbReference type="GO" id="GO:0005874">
    <property type="term" value="C:microtubule"/>
    <property type="evidence" value="ECO:0007669"/>
    <property type="project" value="UniProtKB-KW"/>
</dbReference>
<keyword evidence="5 10" id="KW-0547">Nucleotide-binding</keyword>
<dbReference type="GO" id="GO:0007018">
    <property type="term" value="P:microtubule-based movement"/>
    <property type="evidence" value="ECO:0007669"/>
    <property type="project" value="InterPro"/>
</dbReference>
<dbReference type="AlphaFoldDB" id="A0A8B6E4B8"/>
<dbReference type="InterPro" id="IPR001752">
    <property type="entry name" value="Kinesin_motor_dom"/>
</dbReference>
<dbReference type="Gene3D" id="3.40.850.10">
    <property type="entry name" value="Kinesin motor domain"/>
    <property type="match status" value="1"/>
</dbReference>
<organism evidence="15 16">
    <name type="scientific">Mytilus galloprovincialis</name>
    <name type="common">Mediterranean mussel</name>
    <dbReference type="NCBI Taxonomy" id="29158"/>
    <lineage>
        <taxon>Eukaryota</taxon>
        <taxon>Metazoa</taxon>
        <taxon>Spiralia</taxon>
        <taxon>Lophotrochozoa</taxon>
        <taxon>Mollusca</taxon>
        <taxon>Bivalvia</taxon>
        <taxon>Autobranchia</taxon>
        <taxon>Pteriomorphia</taxon>
        <taxon>Mytilida</taxon>
        <taxon>Mytiloidea</taxon>
        <taxon>Mytilidae</taxon>
        <taxon>Mytilinae</taxon>
        <taxon>Mytilus</taxon>
    </lineage>
</organism>
<feature type="compositionally biased region" description="Basic and acidic residues" evidence="13">
    <location>
        <begin position="36"/>
        <end position="65"/>
    </location>
</feature>
<dbReference type="SUPFAM" id="SSF52540">
    <property type="entry name" value="P-loop containing nucleoside triphosphate hydrolases"/>
    <property type="match status" value="1"/>
</dbReference>
<dbReference type="GO" id="GO:0090307">
    <property type="term" value="P:mitotic spindle assembly"/>
    <property type="evidence" value="ECO:0007669"/>
    <property type="project" value="UniProtKB-ARBA"/>
</dbReference>
<evidence type="ECO:0000256" key="12">
    <source>
        <dbReference type="SAM" id="Coils"/>
    </source>
</evidence>